<dbReference type="Pfam" id="PF13489">
    <property type="entry name" value="Methyltransf_23"/>
    <property type="match status" value="1"/>
</dbReference>
<dbReference type="PANTHER" id="PTHR43591:SF105">
    <property type="entry name" value="METHYLTRANSFERASE DOMAIN-CONTAINING PROTEIN-RELATED"/>
    <property type="match status" value="1"/>
</dbReference>
<reference evidence="1" key="1">
    <citation type="submission" date="2020-04" db="EMBL/GenBank/DDBJ databases">
        <title>Genome Assembly and Annotation of Botryosphaeria dothidea sdau 11-99, a Latent Pathogen of Apple Fruit Ring Rot in China.</title>
        <authorList>
            <person name="Yu C."/>
            <person name="Diao Y."/>
            <person name="Lu Q."/>
            <person name="Zhao J."/>
            <person name="Cui S."/>
            <person name="Peng C."/>
            <person name="He B."/>
            <person name="Liu H."/>
        </authorList>
    </citation>
    <scope>NUCLEOTIDE SEQUENCE [LARGE SCALE GENOMIC DNA]</scope>
    <source>
        <strain evidence="1">Sdau11-99</strain>
    </source>
</reference>
<organism evidence="1 2">
    <name type="scientific">Botryosphaeria dothidea</name>
    <dbReference type="NCBI Taxonomy" id="55169"/>
    <lineage>
        <taxon>Eukaryota</taxon>
        <taxon>Fungi</taxon>
        <taxon>Dikarya</taxon>
        <taxon>Ascomycota</taxon>
        <taxon>Pezizomycotina</taxon>
        <taxon>Dothideomycetes</taxon>
        <taxon>Dothideomycetes incertae sedis</taxon>
        <taxon>Botryosphaeriales</taxon>
        <taxon>Botryosphaeriaceae</taxon>
        <taxon>Botryosphaeria</taxon>
    </lineage>
</organism>
<gene>
    <name evidence="1" type="ORF">GTA08_BOTSDO11703</name>
</gene>
<protein>
    <submittedName>
        <fullName evidence="1">Methyltransferase type 11</fullName>
    </submittedName>
</protein>
<dbReference type="SUPFAM" id="SSF53335">
    <property type="entry name" value="S-adenosyl-L-methionine-dependent methyltransferases"/>
    <property type="match status" value="1"/>
</dbReference>
<keyword evidence="2" id="KW-1185">Reference proteome</keyword>
<accession>A0A8H4J7X0</accession>
<dbReference type="AlphaFoldDB" id="A0A8H4J7X0"/>
<dbReference type="Proteomes" id="UP000572817">
    <property type="component" value="Unassembled WGS sequence"/>
</dbReference>
<sequence>MYRYENGRRYHAYRDGAYYQPNDDRQAKVGSIEYVLDGPPARSPVCRMSGTDMPDRERHHVWLLTLRDALFLAPLQDPQRVLDVGTGTGLWAVDMGDRYPSCEVVGTDLSPTQVPYAPPNVRFEIDDCCSEWTYPENSFDLIHVRGLTGSVGSWPKFYQECLKHLRPNGYLEQLEFGVNIHTEPDRTEYDEIIKSFGPLLVEAGERMGKTFEIAEHMTELVEKAGKGPDVQTLPVSETFWGFVDVVTKRFIWPIGPWADDEQLRELGRWNLKNWEDGMEGWVMALLTRIHGWSYEEVQNYRAQLLRGVKSRELKAWHDVCVVYARKPE</sequence>
<dbReference type="GO" id="GO:0008168">
    <property type="term" value="F:methyltransferase activity"/>
    <property type="evidence" value="ECO:0007669"/>
    <property type="project" value="UniProtKB-KW"/>
</dbReference>
<dbReference type="PANTHER" id="PTHR43591">
    <property type="entry name" value="METHYLTRANSFERASE"/>
    <property type="match status" value="1"/>
</dbReference>
<evidence type="ECO:0000313" key="2">
    <source>
        <dbReference type="Proteomes" id="UP000572817"/>
    </source>
</evidence>
<name>A0A8H4J7X0_9PEZI</name>
<keyword evidence="1" id="KW-0489">Methyltransferase</keyword>
<dbReference type="Gene3D" id="3.40.50.150">
    <property type="entry name" value="Vaccinia Virus protein VP39"/>
    <property type="match status" value="1"/>
</dbReference>
<dbReference type="InterPro" id="IPR029063">
    <property type="entry name" value="SAM-dependent_MTases_sf"/>
</dbReference>
<evidence type="ECO:0000313" key="1">
    <source>
        <dbReference type="EMBL" id="KAF4312573.1"/>
    </source>
</evidence>
<dbReference type="GO" id="GO:0032259">
    <property type="term" value="P:methylation"/>
    <property type="evidence" value="ECO:0007669"/>
    <property type="project" value="UniProtKB-KW"/>
</dbReference>
<dbReference type="CDD" id="cd02440">
    <property type="entry name" value="AdoMet_MTases"/>
    <property type="match status" value="1"/>
</dbReference>
<proteinExistence type="predicted"/>
<comment type="caution">
    <text evidence="1">The sequence shown here is derived from an EMBL/GenBank/DDBJ whole genome shotgun (WGS) entry which is preliminary data.</text>
</comment>
<dbReference type="OrthoDB" id="2013972at2759"/>
<keyword evidence="1" id="KW-0808">Transferase</keyword>
<dbReference type="EMBL" id="WWBZ02000002">
    <property type="protein sequence ID" value="KAF4312573.1"/>
    <property type="molecule type" value="Genomic_DNA"/>
</dbReference>